<evidence type="ECO:0000313" key="3">
    <source>
        <dbReference type="EMBL" id="AMD22934.1"/>
    </source>
</evidence>
<dbReference type="PANTHER" id="PTHR12419:SF10">
    <property type="entry name" value="DEUBIQUITINASE OTUD6B"/>
    <property type="match status" value="1"/>
</dbReference>
<protein>
    <submittedName>
        <fullName evidence="3">HHR165Wp</fullName>
    </submittedName>
</protein>
<dbReference type="AlphaFoldDB" id="A0A0X8HWR8"/>
<organism evidence="3 4">
    <name type="scientific">Eremothecium sinecaudum</name>
    <dbReference type="NCBI Taxonomy" id="45286"/>
    <lineage>
        <taxon>Eukaryota</taxon>
        <taxon>Fungi</taxon>
        <taxon>Dikarya</taxon>
        <taxon>Ascomycota</taxon>
        <taxon>Saccharomycotina</taxon>
        <taxon>Saccharomycetes</taxon>
        <taxon>Saccharomycetales</taxon>
        <taxon>Saccharomycetaceae</taxon>
        <taxon>Eremothecium</taxon>
    </lineage>
</organism>
<dbReference type="InterPro" id="IPR049771">
    <property type="entry name" value="OTU2-like_OTU"/>
</dbReference>
<dbReference type="Gene3D" id="3.90.70.80">
    <property type="match status" value="1"/>
</dbReference>
<dbReference type="InterPro" id="IPR038765">
    <property type="entry name" value="Papain-like_cys_pep_sf"/>
</dbReference>
<feature type="region of interest" description="Disordered" evidence="1">
    <location>
        <begin position="1"/>
        <end position="36"/>
    </location>
</feature>
<reference evidence="3 4" key="1">
    <citation type="submission" date="2016-01" db="EMBL/GenBank/DDBJ databases">
        <title>Genome sequence of the yeast Holleya sinecauda.</title>
        <authorList>
            <person name="Dietrich F.S."/>
        </authorList>
    </citation>
    <scope>NUCLEOTIDE SEQUENCE [LARGE SCALE GENOMIC DNA]</scope>
    <source>
        <strain evidence="3 4">ATCC 58844</strain>
    </source>
</reference>
<dbReference type="CDD" id="cd22762">
    <property type="entry name" value="OTU_fungi_OTU2-like"/>
    <property type="match status" value="1"/>
</dbReference>
<dbReference type="GeneID" id="28726310"/>
<dbReference type="PANTHER" id="PTHR12419">
    <property type="entry name" value="OTU DOMAIN CONTAINING PROTEIN"/>
    <property type="match status" value="1"/>
</dbReference>
<dbReference type="InterPro" id="IPR003323">
    <property type="entry name" value="OTU_dom"/>
</dbReference>
<dbReference type="FunFam" id="3.90.70.80:FF:000022">
    <property type="entry name" value="OTU2p protein"/>
    <property type="match status" value="1"/>
</dbReference>
<feature type="compositionally biased region" description="Basic and acidic residues" evidence="1">
    <location>
        <begin position="52"/>
        <end position="66"/>
    </location>
</feature>
<dbReference type="GO" id="GO:0004843">
    <property type="term" value="F:cysteine-type deubiquitinase activity"/>
    <property type="evidence" value="ECO:0007669"/>
    <property type="project" value="TreeGrafter"/>
</dbReference>
<evidence type="ECO:0000256" key="1">
    <source>
        <dbReference type="SAM" id="MobiDB-lite"/>
    </source>
</evidence>
<dbReference type="STRING" id="45286.A0A0X8HWR8"/>
<evidence type="ECO:0000259" key="2">
    <source>
        <dbReference type="PROSITE" id="PS50802"/>
    </source>
</evidence>
<evidence type="ECO:0000313" key="4">
    <source>
        <dbReference type="Proteomes" id="UP000243052"/>
    </source>
</evidence>
<dbReference type="OrthoDB" id="415023at2759"/>
<sequence length="312" mass="36396">MATEEEISARHRKERKDLQNQITSLKKQASKKTRKQVNLKCEELTKDLEQRHLSELKSFRVEHGLEDKEESDNEDISPEQLLEELSLKQTIDETPKPPAEERETVPKRSNRQKARLAKRDAEIARIKEEARAEAALQPDLKRMEQDTLNKICQMNGLVQYDIRPDGHCLFASILDQLRVRHGYESPKPYVFPATYRGPQSLQEMNVPSLRQISCSYVREHRDDFIPYLFDEETMSIKDLDEYTEKMETTAQWGGEIEILALSKVFQCCISVMMSGRSVHKVNEDEITNPELKLVYYKHSYSLGEHYNSLHDL</sequence>
<accession>A0A0X8HWR8</accession>
<name>A0A0X8HWR8_9SACH</name>
<feature type="domain" description="OTU" evidence="2">
    <location>
        <begin position="157"/>
        <end position="312"/>
    </location>
</feature>
<dbReference type="Proteomes" id="UP000243052">
    <property type="component" value="Chromosome viii"/>
</dbReference>
<feature type="region of interest" description="Disordered" evidence="1">
    <location>
        <begin position="52"/>
        <end position="120"/>
    </location>
</feature>
<keyword evidence="4" id="KW-1185">Reference proteome</keyword>
<dbReference type="EMBL" id="CP014248">
    <property type="protein sequence ID" value="AMD22934.1"/>
    <property type="molecule type" value="Genomic_DNA"/>
</dbReference>
<feature type="compositionally biased region" description="Basic and acidic residues" evidence="1">
    <location>
        <begin position="90"/>
        <end position="106"/>
    </location>
</feature>
<dbReference type="GO" id="GO:0016579">
    <property type="term" value="P:protein deubiquitination"/>
    <property type="evidence" value="ECO:0007669"/>
    <property type="project" value="TreeGrafter"/>
</dbReference>
<dbReference type="Pfam" id="PF02338">
    <property type="entry name" value="OTU"/>
    <property type="match status" value="1"/>
</dbReference>
<feature type="compositionally biased region" description="Acidic residues" evidence="1">
    <location>
        <begin position="67"/>
        <end position="77"/>
    </location>
</feature>
<dbReference type="PROSITE" id="PS50802">
    <property type="entry name" value="OTU"/>
    <property type="match status" value="1"/>
</dbReference>
<gene>
    <name evidence="3" type="ORF">AW171_hschr85004</name>
</gene>
<proteinExistence type="predicted"/>
<dbReference type="InterPro" id="IPR050704">
    <property type="entry name" value="Peptidase_C85-like"/>
</dbReference>
<dbReference type="RefSeq" id="XP_017989930.1">
    <property type="nucleotide sequence ID" value="XM_018134441.1"/>
</dbReference>
<dbReference type="SUPFAM" id="SSF54001">
    <property type="entry name" value="Cysteine proteinases"/>
    <property type="match status" value="1"/>
</dbReference>